<keyword evidence="3" id="KW-0653">Protein transport</keyword>
<evidence type="ECO:0000256" key="1">
    <source>
        <dbReference type="ARBA" id="ARBA00004123"/>
    </source>
</evidence>
<dbReference type="AlphaFoldDB" id="A0A8H3YH71"/>
<keyword evidence="4" id="KW-0539">Nucleus</keyword>
<sequence>MEQELYVTLQSTLSPDAATRTGAEQNLDRLLGTSEGGLSLCKIALNQELDLSIRQSAGVLISLYIKKYWSGVFPQYVGPWPAEEIKQPIRQALITGLHDRSSKIRSALAHALSLVAHSDYPDNFPDFLPSLFSILQSQDEPAIQASLDVLKEFCGQDLPEEQLSGFLREIAPVLIALLNRPEISPAVQAATYNLIREAVNTLHYLKDEYMEMTELAIQEVFPIWLSHMRQTLVTVDIGKAFAENPENAWPLLKVQYSIFKTLTRLASAFPRCVADHVGEYVQIAIHHLHVLTPYYVRYYVSTTDEQAEPPTDNEVDDRQAVGLDQVVNAITDLLTSYLRMRQARDIVLISSGKGKYNQCSSLTETMMSDLLVVAQITRENEEEWIADVNAFIQEEDDESYIYNVRTSVNDLLGSLLDKYTQPVAKTFGQAVQQRLLQADQMRQAGNSDWWKAIEAVLGCIGSVADELLESDEEDMKEIMKDLSLDSMLTSVVPQLLNASESPFLQGRAFVFASSFVLILSEKGISGQYLEATVQALESDAVEAVVKICAVKCIRNFCRYIDAQTLGSFSQRILSDLVPFLAQASENALALIMETIRAVIGVDATILNAGATSQLVSVIFQVWQAHSQDPIATAIMEEIFETVAGSESDATFQSLVQSSSPIFANILSAQPTQDNMGIQAEACELISHILTGRAGDIGSELGAAVWNPLFDCADATEDHATVQSACDTLTRFIRKNAHGLLQWRDGSGKSGMDRLLQLLARLLNPSFSESGALFIGDLILHLLRNAGDHLASVLPSLLKALAERIVTSKTTTFTQTLILPFAYLFTVARDMTLDLLEQMQVDSPSESGMTRNALEVVIKAWCDEAVDTVQGTYSIKVNDMAMTQLLISQRPSLQNIIVKGDLIVDESNRDTILTRSRTKNSPHQYQQIRFPVRALKYLLSQLRNSEIADTENKLHGDLEIASDDGDDEWDDDDPLTGNDARDMAFLSDLIGGGFSGFDDLKDDKSPNFDEDLRDDPLMQMDMPQHITKVLQEAYIGNVNDIHQSIAGLSDLEKEIMRARVATL</sequence>
<keyword evidence="2" id="KW-0813">Transport</keyword>
<evidence type="ECO:0000259" key="6">
    <source>
        <dbReference type="PROSITE" id="PS50166"/>
    </source>
</evidence>
<evidence type="ECO:0000256" key="2">
    <source>
        <dbReference type="ARBA" id="ARBA00022448"/>
    </source>
</evidence>
<accession>A0A8H3YH71</accession>
<evidence type="ECO:0000256" key="4">
    <source>
        <dbReference type="ARBA" id="ARBA00023242"/>
    </source>
</evidence>
<feature type="domain" description="Importin N-terminal" evidence="6">
    <location>
        <begin position="23"/>
        <end position="99"/>
    </location>
</feature>
<organism evidence="7 8">
    <name type="scientific">Naganishia liquefaciens</name>
    <dbReference type="NCBI Taxonomy" id="104408"/>
    <lineage>
        <taxon>Eukaryota</taxon>
        <taxon>Fungi</taxon>
        <taxon>Dikarya</taxon>
        <taxon>Basidiomycota</taxon>
        <taxon>Agaricomycotina</taxon>
        <taxon>Tremellomycetes</taxon>
        <taxon>Filobasidiales</taxon>
        <taxon>Filobasidiaceae</taxon>
        <taxon>Naganishia</taxon>
    </lineage>
</organism>
<dbReference type="InterPro" id="IPR016024">
    <property type="entry name" value="ARM-type_fold"/>
</dbReference>
<feature type="region of interest" description="Disordered" evidence="5">
    <location>
        <begin position="957"/>
        <end position="976"/>
    </location>
</feature>
<dbReference type="Proteomes" id="UP000620104">
    <property type="component" value="Unassembled WGS sequence"/>
</dbReference>
<dbReference type="SMART" id="SM00913">
    <property type="entry name" value="IBN_N"/>
    <property type="match status" value="1"/>
</dbReference>
<dbReference type="GO" id="GO:0005635">
    <property type="term" value="C:nuclear envelope"/>
    <property type="evidence" value="ECO:0007669"/>
    <property type="project" value="TreeGrafter"/>
</dbReference>
<comment type="subcellular location">
    <subcellularLocation>
        <location evidence="1">Nucleus</location>
    </subcellularLocation>
</comment>
<name>A0A8H3YH71_9TREE</name>
<dbReference type="Pfam" id="PF03810">
    <property type="entry name" value="IBN_N"/>
    <property type="match status" value="1"/>
</dbReference>
<dbReference type="GO" id="GO:0005829">
    <property type="term" value="C:cytosol"/>
    <property type="evidence" value="ECO:0007669"/>
    <property type="project" value="TreeGrafter"/>
</dbReference>
<dbReference type="InterPro" id="IPR056840">
    <property type="entry name" value="HEAT_IPO9_central"/>
</dbReference>
<dbReference type="OrthoDB" id="431626at2759"/>
<dbReference type="SUPFAM" id="SSF48371">
    <property type="entry name" value="ARM repeat"/>
    <property type="match status" value="1"/>
</dbReference>
<evidence type="ECO:0000313" key="8">
    <source>
        <dbReference type="Proteomes" id="UP000620104"/>
    </source>
</evidence>
<evidence type="ECO:0000256" key="3">
    <source>
        <dbReference type="ARBA" id="ARBA00022927"/>
    </source>
</evidence>
<evidence type="ECO:0000256" key="5">
    <source>
        <dbReference type="SAM" id="MobiDB-lite"/>
    </source>
</evidence>
<dbReference type="PANTHER" id="PTHR10997:SF9">
    <property type="entry name" value="IMPORTIN-9"/>
    <property type="match status" value="1"/>
</dbReference>
<keyword evidence="8" id="KW-1185">Reference proteome</keyword>
<gene>
    <name evidence="7" type="ORF">NliqN6_6037</name>
</gene>
<protein>
    <recommendedName>
        <fullName evidence="6">Importin N-terminal domain-containing protein</fullName>
    </recommendedName>
</protein>
<dbReference type="InterPro" id="IPR001494">
    <property type="entry name" value="Importin-beta_N"/>
</dbReference>
<dbReference type="PANTHER" id="PTHR10997">
    <property type="entry name" value="IMPORTIN-7, 8, 11"/>
    <property type="match status" value="1"/>
</dbReference>
<dbReference type="GO" id="GO:0006606">
    <property type="term" value="P:protein import into nucleus"/>
    <property type="evidence" value="ECO:0007669"/>
    <property type="project" value="TreeGrafter"/>
</dbReference>
<feature type="compositionally biased region" description="Acidic residues" evidence="5">
    <location>
        <begin position="959"/>
        <end position="973"/>
    </location>
</feature>
<dbReference type="PROSITE" id="PS50166">
    <property type="entry name" value="IMPORTIN_B_NT"/>
    <property type="match status" value="1"/>
</dbReference>
<comment type="caution">
    <text evidence="7">The sequence shown here is derived from an EMBL/GenBank/DDBJ whole genome shotgun (WGS) entry which is preliminary data.</text>
</comment>
<evidence type="ECO:0000313" key="7">
    <source>
        <dbReference type="EMBL" id="GHJ89635.1"/>
    </source>
</evidence>
<dbReference type="GO" id="GO:0031267">
    <property type="term" value="F:small GTPase binding"/>
    <property type="evidence" value="ECO:0007669"/>
    <property type="project" value="InterPro"/>
</dbReference>
<dbReference type="Gene3D" id="1.25.10.10">
    <property type="entry name" value="Leucine-rich Repeat Variant"/>
    <property type="match status" value="1"/>
</dbReference>
<dbReference type="InterPro" id="IPR011989">
    <property type="entry name" value="ARM-like"/>
</dbReference>
<proteinExistence type="predicted"/>
<reference evidence="7" key="1">
    <citation type="submission" date="2020-07" db="EMBL/GenBank/DDBJ databases">
        <title>Draft Genome Sequence of a Deep-Sea Yeast, Naganishia (Cryptococcus) liquefaciens strain N6.</title>
        <authorList>
            <person name="Han Y.W."/>
            <person name="Kajitani R."/>
            <person name="Morimoto H."/>
            <person name="Parhat M."/>
            <person name="Tsubouchi H."/>
            <person name="Bakenova O."/>
            <person name="Ogata M."/>
            <person name="Argunhan B."/>
            <person name="Aoki R."/>
            <person name="Kajiwara S."/>
            <person name="Itoh T."/>
            <person name="Iwasaki H."/>
        </authorList>
    </citation>
    <scope>NUCLEOTIDE SEQUENCE</scope>
    <source>
        <strain evidence="7">N6</strain>
    </source>
</reference>
<dbReference type="EMBL" id="BLZA01000049">
    <property type="protein sequence ID" value="GHJ89635.1"/>
    <property type="molecule type" value="Genomic_DNA"/>
</dbReference>
<dbReference type="Pfam" id="PF25018">
    <property type="entry name" value="HEAT_IPO9_c"/>
    <property type="match status" value="1"/>
</dbReference>